<name>A0A1B8PE60_HAEHA</name>
<accession>A0A1B8PE60</accession>
<comment type="subcellular location">
    <subcellularLocation>
        <location evidence="4">Cytoplasm</location>
    </subcellularLocation>
</comment>
<dbReference type="PANTHER" id="PTHR33643">
    <property type="entry name" value="UREASE ACCESSORY PROTEIN D"/>
    <property type="match status" value="1"/>
</dbReference>
<evidence type="ECO:0000256" key="1">
    <source>
        <dbReference type="ARBA" id="ARBA00007177"/>
    </source>
</evidence>
<comment type="function">
    <text evidence="4">Required for maturation of urease via the functional incorporation of the urease nickel metallocenter.</text>
</comment>
<keyword evidence="3 4" id="KW-0143">Chaperone</keyword>
<gene>
    <name evidence="4" type="primary">ureD</name>
    <name evidence="5" type="ORF">A9Z62_02875</name>
</gene>
<dbReference type="GO" id="GO:0005737">
    <property type="term" value="C:cytoplasm"/>
    <property type="evidence" value="ECO:0007669"/>
    <property type="project" value="UniProtKB-SubCell"/>
</dbReference>
<dbReference type="HAMAP" id="MF_01384">
    <property type="entry name" value="UreD"/>
    <property type="match status" value="1"/>
</dbReference>
<dbReference type="GO" id="GO:0016151">
    <property type="term" value="F:nickel cation binding"/>
    <property type="evidence" value="ECO:0007669"/>
    <property type="project" value="UniProtKB-UniRule"/>
</dbReference>
<evidence type="ECO:0000313" key="6">
    <source>
        <dbReference type="Proteomes" id="UP000092611"/>
    </source>
</evidence>
<protein>
    <recommendedName>
        <fullName evidence="4">Urease accessory protein UreD</fullName>
    </recommendedName>
</protein>
<dbReference type="AlphaFoldDB" id="A0A1B8PE60"/>
<evidence type="ECO:0000256" key="2">
    <source>
        <dbReference type="ARBA" id="ARBA00022988"/>
    </source>
</evidence>
<keyword evidence="2 4" id="KW-0996">Nickel insertion</keyword>
<comment type="subunit">
    <text evidence="4">UreD, UreF and UreG form a complex that acts as a GTP-hydrolysis-dependent molecular chaperone, activating the urease apoprotein by helping to assemble the nickel containing metallocenter of UreC. The UreE protein probably delivers the nickel.</text>
</comment>
<dbReference type="Proteomes" id="UP000092611">
    <property type="component" value="Unassembled WGS sequence"/>
</dbReference>
<evidence type="ECO:0000256" key="3">
    <source>
        <dbReference type="ARBA" id="ARBA00023186"/>
    </source>
</evidence>
<dbReference type="EMBL" id="LZDL01000027">
    <property type="protein sequence ID" value="OBX46199.1"/>
    <property type="molecule type" value="Genomic_DNA"/>
</dbReference>
<reference evidence="5 6" key="1">
    <citation type="submission" date="2016-06" db="EMBL/GenBank/DDBJ databases">
        <title>Draft genome of Haemophilus haemolyticus CCUG 24149.</title>
        <authorList>
            <person name="Engstrom-Jakobsson H."/>
            <person name="Salva-Serra F."/>
            <person name="Thorell K."/>
            <person name="Gonzales-Siles L."/>
            <person name="Karlsson R."/>
            <person name="Boulund F."/>
            <person name="Engstrand L."/>
            <person name="Kristiansson E."/>
            <person name="Moore E."/>
        </authorList>
    </citation>
    <scope>NUCLEOTIDE SEQUENCE [LARGE SCALE GENOMIC DNA]</scope>
    <source>
        <strain evidence="5 6">CCUG 24149</strain>
    </source>
</reference>
<dbReference type="OrthoDB" id="9807968at2"/>
<sequence length="270" mass="30284">MNSKLSLSTKLSSNGKTQLDEYFVTPPFKVMTLSAYADSWENGLSAMQMSSSPGLLAGDRIDIQITLEKSTALSLNTQAFTRVQAMNEGDFAEQNTLIQLAEKSRLFYLPHPLVLHKDSAFKQKTFINMQPESSLIYGEIVAIGRVANDERFEFRQFSSHLKVQLVQENGKVKPLMLDCIQWLPSKMNLTALSQMEGFSHQGSLVYINLQKTSTEIKQIAQQLQQQETDKSLLLGISQLNEGGLIVRVLGHRAEQIQNLFEKIGEQLKSA</sequence>
<evidence type="ECO:0000313" key="5">
    <source>
        <dbReference type="EMBL" id="OBX46199.1"/>
    </source>
</evidence>
<dbReference type="PANTHER" id="PTHR33643:SF1">
    <property type="entry name" value="UREASE ACCESSORY PROTEIN D"/>
    <property type="match status" value="1"/>
</dbReference>
<comment type="caution">
    <text evidence="5">The sequence shown here is derived from an EMBL/GenBank/DDBJ whole genome shotgun (WGS) entry which is preliminary data.</text>
</comment>
<comment type="similarity">
    <text evidence="1 4">Belongs to the UreD family.</text>
</comment>
<dbReference type="RefSeq" id="WP_065246537.1">
    <property type="nucleotide sequence ID" value="NZ_LZDL01000027.1"/>
</dbReference>
<proteinExistence type="inferred from homology"/>
<keyword evidence="4" id="KW-0963">Cytoplasm</keyword>
<organism evidence="5 6">
    <name type="scientific">Haemophilus haemolyticus</name>
    <dbReference type="NCBI Taxonomy" id="726"/>
    <lineage>
        <taxon>Bacteria</taxon>
        <taxon>Pseudomonadati</taxon>
        <taxon>Pseudomonadota</taxon>
        <taxon>Gammaproteobacteria</taxon>
        <taxon>Pasteurellales</taxon>
        <taxon>Pasteurellaceae</taxon>
        <taxon>Haemophilus</taxon>
    </lineage>
</organism>
<dbReference type="Pfam" id="PF01774">
    <property type="entry name" value="UreD"/>
    <property type="match status" value="1"/>
</dbReference>
<evidence type="ECO:0000256" key="4">
    <source>
        <dbReference type="HAMAP-Rule" id="MF_01384"/>
    </source>
</evidence>
<dbReference type="InterPro" id="IPR002669">
    <property type="entry name" value="UreD"/>
</dbReference>